<sequence length="31" mass="3289">MVVILDAPILVGLAALVTSISSLVWAVRRKP</sequence>
<keyword evidence="3" id="KW-1185">Reference proteome</keyword>
<keyword evidence="1" id="KW-1133">Transmembrane helix</keyword>
<keyword evidence="1" id="KW-0472">Membrane</keyword>
<evidence type="ECO:0000313" key="2">
    <source>
        <dbReference type="EMBL" id="MBB4642647.1"/>
    </source>
</evidence>
<keyword evidence="1" id="KW-0812">Transmembrane</keyword>
<reference evidence="2 3" key="1">
    <citation type="submission" date="2020-08" db="EMBL/GenBank/DDBJ databases">
        <title>Genomic Encyclopedia of Type Strains, Phase IV (KMG-IV): sequencing the most valuable type-strain genomes for metagenomic binning, comparative biology and taxonomic classification.</title>
        <authorList>
            <person name="Goeker M."/>
        </authorList>
    </citation>
    <scope>NUCLEOTIDE SEQUENCE [LARGE SCALE GENOMIC DNA]</scope>
    <source>
        <strain evidence="2 3">DSM 7465</strain>
    </source>
</reference>
<accession>A0A840HYH2</accession>
<gene>
    <name evidence="2" type="ORF">HNQ99_002983</name>
</gene>
<name>A0A840HYH2_9SPHN</name>
<comment type="caution">
    <text evidence="2">The sequence shown here is derived from an EMBL/GenBank/DDBJ whole genome shotgun (WGS) entry which is preliminary data.</text>
</comment>
<proteinExistence type="predicted"/>
<protein>
    <submittedName>
        <fullName evidence="2">Uncharacterized protein</fullName>
    </submittedName>
</protein>
<dbReference type="Proteomes" id="UP000575068">
    <property type="component" value="Unassembled WGS sequence"/>
</dbReference>
<evidence type="ECO:0000256" key="1">
    <source>
        <dbReference type="SAM" id="Phobius"/>
    </source>
</evidence>
<feature type="transmembrane region" description="Helical" evidence="1">
    <location>
        <begin position="6"/>
        <end position="27"/>
    </location>
</feature>
<dbReference type="EMBL" id="JACHOV010000012">
    <property type="protein sequence ID" value="MBB4642647.1"/>
    <property type="molecule type" value="Genomic_DNA"/>
</dbReference>
<dbReference type="AlphaFoldDB" id="A0A840HYH2"/>
<organism evidence="2 3">
    <name type="scientific">Rhizorhapis suberifaciens</name>
    <name type="common">corky root of lettuce</name>
    <dbReference type="NCBI Taxonomy" id="13656"/>
    <lineage>
        <taxon>Bacteria</taxon>
        <taxon>Pseudomonadati</taxon>
        <taxon>Pseudomonadota</taxon>
        <taxon>Alphaproteobacteria</taxon>
        <taxon>Sphingomonadales</taxon>
        <taxon>Sphingomonadaceae</taxon>
        <taxon>Rhizorhapis</taxon>
    </lineage>
</organism>
<evidence type="ECO:0000313" key="3">
    <source>
        <dbReference type="Proteomes" id="UP000575068"/>
    </source>
</evidence>